<dbReference type="AlphaFoldDB" id="N0CSM6"/>
<dbReference type="SMART" id="SM00530">
    <property type="entry name" value="HTH_XRE"/>
    <property type="match status" value="1"/>
</dbReference>
<evidence type="ECO:0000313" key="3">
    <source>
        <dbReference type="Proteomes" id="UP000013304"/>
    </source>
</evidence>
<dbReference type="Gene3D" id="1.10.260.40">
    <property type="entry name" value="lambda repressor-like DNA-binding domains"/>
    <property type="match status" value="1"/>
</dbReference>
<gene>
    <name evidence="2" type="ORF">SFUL_3732</name>
</gene>
<dbReference type="CDD" id="cd00093">
    <property type="entry name" value="HTH_XRE"/>
    <property type="match status" value="1"/>
</dbReference>
<dbReference type="KEGG" id="sfi:SFUL_3732"/>
<evidence type="ECO:0000313" key="2">
    <source>
        <dbReference type="EMBL" id="AGK78650.1"/>
    </source>
</evidence>
<dbReference type="HOGENOM" id="CLU_068884_0_0_11"/>
<dbReference type="eggNOG" id="COG0457">
    <property type="taxonomic scope" value="Bacteria"/>
</dbReference>
<dbReference type="RefSeq" id="WP_015610002.1">
    <property type="nucleotide sequence ID" value="NC_021177.1"/>
</dbReference>
<accession>N0CSM6</accession>
<dbReference type="InterPro" id="IPR010982">
    <property type="entry name" value="Lambda_DNA-bd_dom_sf"/>
</dbReference>
<dbReference type="Proteomes" id="UP000013304">
    <property type="component" value="Chromosome"/>
</dbReference>
<dbReference type="PROSITE" id="PS50943">
    <property type="entry name" value="HTH_CROC1"/>
    <property type="match status" value="1"/>
</dbReference>
<dbReference type="eggNOG" id="COG5606">
    <property type="taxonomic scope" value="Bacteria"/>
</dbReference>
<dbReference type="EMBL" id="CP005080">
    <property type="protein sequence ID" value="AGK78650.1"/>
    <property type="molecule type" value="Genomic_DNA"/>
</dbReference>
<reference evidence="2 3" key="1">
    <citation type="submission" date="2013-04" db="EMBL/GenBank/DDBJ databases">
        <title>Complete genome sequence of Streptomyces fulvissimus.</title>
        <authorList>
            <person name="Myronovskyi M."/>
            <person name="Tokovenko B."/>
            <person name="Manderscheid N."/>
            <person name="Petzke L."/>
            <person name="Luzhetskyy A."/>
        </authorList>
    </citation>
    <scope>NUCLEOTIDE SEQUENCE [LARGE SCALE GENOMIC DNA]</scope>
    <source>
        <strain evidence="2 3">DSM 40593</strain>
    </source>
</reference>
<proteinExistence type="predicted"/>
<dbReference type="OrthoDB" id="4074704at2"/>
<sequence>MSRRGLWTDVRLRAAWARQDWAAILREYRRAAGLSQRELEPLVGMPQPHISAIETGRRQVTSADVRARITEGLRVPPELTGMTPQRPNTEWAPPLELRERIAHGHATGRTDTRTAEWIGEVLAQHRRDEDKVGGRELWPTVRSQLDAVTLLIPTASGAVADRLLLLAAEHAHWLSWVAAEEDQRGAALAWIDMAHGWAVDGGHADMASWVHRIRARYSLQGGDPVRALRTAEQARQTVGLSPAAASVATHQAAIAAAAVGERVRARLLADQAHDLALQVPDEEDRPGWLYWLTPTRAALDVASTAYACREWQAAADGFREALPGLGGYPRDQAYYQAKMDDALRRL</sequence>
<dbReference type="GO" id="GO:0003677">
    <property type="term" value="F:DNA binding"/>
    <property type="evidence" value="ECO:0007669"/>
    <property type="project" value="InterPro"/>
</dbReference>
<dbReference type="Pfam" id="PF13560">
    <property type="entry name" value="HTH_31"/>
    <property type="match status" value="1"/>
</dbReference>
<organism evidence="2 3">
    <name type="scientific">Streptomyces microflavus DSM 40593</name>
    <dbReference type="NCBI Taxonomy" id="1303692"/>
    <lineage>
        <taxon>Bacteria</taxon>
        <taxon>Bacillati</taxon>
        <taxon>Actinomycetota</taxon>
        <taxon>Actinomycetes</taxon>
        <taxon>Kitasatosporales</taxon>
        <taxon>Streptomycetaceae</taxon>
        <taxon>Streptomyces</taxon>
    </lineage>
</organism>
<feature type="domain" description="HTH cro/C1-type" evidence="1">
    <location>
        <begin position="25"/>
        <end position="79"/>
    </location>
</feature>
<dbReference type="PATRIC" id="fig|1303692.3.peg.3746"/>
<protein>
    <submittedName>
        <fullName evidence="2">Helix-turn-helix domain protein</fullName>
    </submittedName>
</protein>
<name>N0CSM6_STRMI</name>
<dbReference type="InterPro" id="IPR001387">
    <property type="entry name" value="Cro/C1-type_HTH"/>
</dbReference>
<dbReference type="SUPFAM" id="SSF47413">
    <property type="entry name" value="lambda repressor-like DNA-binding domains"/>
    <property type="match status" value="1"/>
</dbReference>
<evidence type="ECO:0000259" key="1">
    <source>
        <dbReference type="PROSITE" id="PS50943"/>
    </source>
</evidence>